<dbReference type="AlphaFoldDB" id="A0A7W9SDM8"/>
<dbReference type="InterPro" id="IPR001173">
    <property type="entry name" value="Glyco_trans_2-like"/>
</dbReference>
<reference evidence="3 4" key="1">
    <citation type="submission" date="2020-08" db="EMBL/GenBank/DDBJ databases">
        <title>Genomic Encyclopedia of Type Strains, Phase IV (KMG-IV): sequencing the most valuable type-strain genomes for metagenomic binning, comparative biology and taxonomic classification.</title>
        <authorList>
            <person name="Goeker M."/>
        </authorList>
    </citation>
    <scope>NUCLEOTIDE SEQUENCE [LARGE SCALE GENOMIC DNA]</scope>
    <source>
        <strain evidence="3 4">DSM 17245</strain>
    </source>
</reference>
<dbReference type="Pfam" id="PF00535">
    <property type="entry name" value="Glycos_transf_2"/>
    <property type="match status" value="1"/>
</dbReference>
<feature type="domain" description="Glycosyltransferase 2-like" evidence="2">
    <location>
        <begin position="8"/>
        <end position="177"/>
    </location>
</feature>
<dbReference type="RefSeq" id="WP_183681778.1">
    <property type="nucleotide sequence ID" value="NZ_JACHHH010000001.1"/>
</dbReference>
<dbReference type="GO" id="GO:0016740">
    <property type="term" value="F:transferase activity"/>
    <property type="evidence" value="ECO:0007669"/>
    <property type="project" value="UniProtKB-KW"/>
</dbReference>
<dbReference type="InterPro" id="IPR029044">
    <property type="entry name" value="Nucleotide-diphossugar_trans"/>
</dbReference>
<evidence type="ECO:0000313" key="4">
    <source>
        <dbReference type="Proteomes" id="UP000522163"/>
    </source>
</evidence>
<dbReference type="Gene3D" id="3.90.550.10">
    <property type="entry name" value="Spore Coat Polysaccharide Biosynthesis Protein SpsA, Chain A"/>
    <property type="match status" value="1"/>
</dbReference>
<sequence length="323" mass="38230">MEKKPLISVCIVTYRHKDYIGKCLDSILSQKGNFSLEILLHDDASTDGSQEIIRSYQEKYPEILFPILQTENQYSQGKRNITGIFNFPRTRGEFITVIDGDDFYLREDKLEKQMEALIREEEAVLCFHPAKVLLPDGREGPKDLLRPYLERKILEGRELINHPKGIAFSSMFFRRSLIEKLPDFYYACPVGDRPIELMAALAGKAVYLPEEYTAYRFHLQSSWTEREKGRQQQEKYLSEMKHCYKLFLEESKGKYRLEVDEAINRLSFSIALNLRDFSEIYQKDYRNYLQEMSFGKRALLRLEQFCPKLYHFLQKSFGMERKR</sequence>
<dbReference type="PANTHER" id="PTHR43685:SF11">
    <property type="entry name" value="GLYCOSYLTRANSFERASE TAGX-RELATED"/>
    <property type="match status" value="1"/>
</dbReference>
<dbReference type="EMBL" id="JACHHH010000001">
    <property type="protein sequence ID" value="MBB6040237.1"/>
    <property type="molecule type" value="Genomic_DNA"/>
</dbReference>
<accession>A0A7W9SDM8</accession>
<dbReference type="GeneID" id="85013770"/>
<keyword evidence="3" id="KW-0808">Transferase</keyword>
<gene>
    <name evidence="3" type="ORF">HNQ46_000198</name>
</gene>
<comment type="caution">
    <text evidence="3">The sequence shown here is derived from an EMBL/GenBank/DDBJ whole genome shotgun (WGS) entry which is preliminary data.</text>
</comment>
<evidence type="ECO:0000259" key="2">
    <source>
        <dbReference type="Pfam" id="PF00535"/>
    </source>
</evidence>
<protein>
    <submittedName>
        <fullName evidence="3">Glycosyltransferase involved in cell wall biosynthesis</fullName>
    </submittedName>
</protein>
<organism evidence="3 4">
    <name type="scientific">Oribacterium sinus</name>
    <dbReference type="NCBI Taxonomy" id="237576"/>
    <lineage>
        <taxon>Bacteria</taxon>
        <taxon>Bacillati</taxon>
        <taxon>Bacillota</taxon>
        <taxon>Clostridia</taxon>
        <taxon>Lachnospirales</taxon>
        <taxon>Lachnospiraceae</taxon>
        <taxon>Oribacterium</taxon>
    </lineage>
</organism>
<evidence type="ECO:0000313" key="3">
    <source>
        <dbReference type="EMBL" id="MBB6040237.1"/>
    </source>
</evidence>
<dbReference type="PANTHER" id="PTHR43685">
    <property type="entry name" value="GLYCOSYLTRANSFERASE"/>
    <property type="match status" value="1"/>
</dbReference>
<dbReference type="InterPro" id="IPR050834">
    <property type="entry name" value="Glycosyltransf_2"/>
</dbReference>
<dbReference type="Proteomes" id="UP000522163">
    <property type="component" value="Unassembled WGS sequence"/>
</dbReference>
<evidence type="ECO:0000256" key="1">
    <source>
        <dbReference type="ARBA" id="ARBA00006739"/>
    </source>
</evidence>
<name>A0A7W9SDM8_9FIRM</name>
<proteinExistence type="inferred from homology"/>
<comment type="similarity">
    <text evidence="1">Belongs to the glycosyltransferase 2 family.</text>
</comment>
<dbReference type="SUPFAM" id="SSF53448">
    <property type="entry name" value="Nucleotide-diphospho-sugar transferases"/>
    <property type="match status" value="1"/>
</dbReference>